<evidence type="ECO:0000256" key="2">
    <source>
        <dbReference type="ARBA" id="ARBA00004989"/>
    </source>
</evidence>
<sequence length="702" mass="75890">MSINVLMTVPTGPGVGLTSVSVGLVRALEQQGLKASFFKPIAQPRPGDEGPDRSAAMVAQGSTLTTAESIPLQDAERYLYNDNIDELMEEVVGRFQDSIEQDSTVIVEGLAQIAGHPYATRLNKAIAKTLDADLVLVTAPNNMRVKELEHHVEIAAGSYGGIKAADVIGCILNKTTPGSLGAKSYGDSFAQRSIFKRNFKLLGQIPVAEELTYPRVQDVADFLDARIINAGEIETRRVQSYTLCARGVENMLEALRPGVLVFTPGDRTDIIMATAIAALNDTKISALVLTGGYQPSEALMQLCGKAMAKGLPVLSVDSNSWDTAINMQSFNQEIPLDDKDRILMVKEHIARCIDHEWINSFARNQEERKLSPPAFRYRLIETARELNKRIVLPEGEEIRTIEAASICAERGIARPVLLGNKEQILRNAQNNGIEIGNGVEIIEPETIRQTYVSPMVEIRKHRGLTDIVAMEQLQDNVALGTMMLQQEDVDGLVSGAIHTTANTIRPALQLVKTSPDASLVSSVFFMCLPDQVLVYGDCAINPDPTAEQLAEIAIQSADSATAFGITPKVAMISYSTGGSGSGNDVDKVREATRLAQEKRPDLLIDGPLQYDAAIMEKVAKQKAPNSKVAGKATVFIFPDLNTGNTTYKAVQRSADVVSIGPMLQGIRKPVNDLSRGALVDDIVYTIAITAIQAGQAEAKANA</sequence>
<dbReference type="Gene3D" id="3.40.50.300">
    <property type="entry name" value="P-loop containing nucleotide triphosphate hydrolases"/>
    <property type="match status" value="1"/>
</dbReference>
<evidence type="ECO:0000256" key="4">
    <source>
        <dbReference type="ARBA" id="ARBA00009786"/>
    </source>
</evidence>
<dbReference type="InterPro" id="IPR004614">
    <property type="entry name" value="P_AcTrfase"/>
</dbReference>
<dbReference type="Gene3D" id="3.40.50.10950">
    <property type="match status" value="1"/>
</dbReference>
<evidence type="ECO:0000313" key="15">
    <source>
        <dbReference type="EMBL" id="TDO96848.1"/>
    </source>
</evidence>
<comment type="subcellular location">
    <subcellularLocation>
        <location evidence="1 12">Cytoplasm</location>
    </subcellularLocation>
</comment>
<evidence type="ECO:0000256" key="1">
    <source>
        <dbReference type="ARBA" id="ARBA00004496"/>
    </source>
</evidence>
<dbReference type="NCBIfam" id="NF007233">
    <property type="entry name" value="PRK09653.1"/>
    <property type="match status" value="1"/>
</dbReference>
<comment type="similarity">
    <text evidence="3 12">In the C-terminal section; belongs to the phosphate acetyltransferase and butyryltransferase family.</text>
</comment>
<dbReference type="RefSeq" id="WP_133504346.1">
    <property type="nucleotide sequence ID" value="NZ_SNXC01000013.1"/>
</dbReference>
<protein>
    <recommendedName>
        <fullName evidence="7 12">Phosphate acetyltransferase</fullName>
        <ecNumber evidence="6 12">2.3.1.8</ecNumber>
    </recommendedName>
    <alternativeName>
        <fullName evidence="11 12">Phosphotransacetylase</fullName>
    </alternativeName>
</protein>
<comment type="similarity">
    <text evidence="4 12">In the N-terminal section; belongs to the CobB/CobQ family.</text>
</comment>
<comment type="pathway">
    <text evidence="2 12">Metabolic intermediate biosynthesis; acetyl-CoA biosynthesis; acetyl-CoA from acetate: step 2/2.</text>
</comment>
<accession>A0A4R6M650</accession>
<dbReference type="PIRSF" id="PIRSF006107">
    <property type="entry name" value="PhpActrans_proteobac"/>
    <property type="match status" value="1"/>
</dbReference>
<dbReference type="UniPathway" id="UPA00340">
    <property type="reaction ID" value="UER00459"/>
</dbReference>
<dbReference type="EC" id="2.3.1.8" evidence="6 12"/>
<comment type="domain">
    <text evidence="12">The N-terminal region seems to be important for proper quaternary structure. The C-terminal region contains the substrate-binding site.</text>
</comment>
<dbReference type="PANTHER" id="PTHR43356:SF3">
    <property type="entry name" value="PHOSPHATE ACETYLTRANSFERASE"/>
    <property type="match status" value="1"/>
</dbReference>
<evidence type="ECO:0000256" key="11">
    <source>
        <dbReference type="ARBA" id="ARBA00031108"/>
    </source>
</evidence>
<keyword evidence="10 12" id="KW-0012">Acyltransferase</keyword>
<dbReference type="FunFam" id="3.40.50.10750:FF:000001">
    <property type="entry name" value="Phosphate acetyltransferase"/>
    <property type="match status" value="1"/>
</dbReference>
<dbReference type="InterPro" id="IPR002505">
    <property type="entry name" value="PTA_PTB"/>
</dbReference>
<dbReference type="InterPro" id="IPR016475">
    <property type="entry name" value="P-Actrans_bac"/>
</dbReference>
<dbReference type="InterPro" id="IPR042113">
    <property type="entry name" value="P_AcTrfase_dom1"/>
</dbReference>
<dbReference type="InterPro" id="IPR028979">
    <property type="entry name" value="Ser_kin/Pase_Hpr-like_N_sf"/>
</dbReference>
<evidence type="ECO:0000256" key="9">
    <source>
        <dbReference type="ARBA" id="ARBA00022679"/>
    </source>
</evidence>
<dbReference type="NCBIfam" id="TIGR00651">
    <property type="entry name" value="pta"/>
    <property type="match status" value="1"/>
</dbReference>
<comment type="catalytic activity">
    <reaction evidence="12">
        <text>acetyl-CoA + phosphate = acetyl phosphate + CoA</text>
        <dbReference type="Rhea" id="RHEA:19521"/>
        <dbReference type="ChEBI" id="CHEBI:22191"/>
        <dbReference type="ChEBI" id="CHEBI:43474"/>
        <dbReference type="ChEBI" id="CHEBI:57287"/>
        <dbReference type="ChEBI" id="CHEBI:57288"/>
        <dbReference type="EC" id="2.3.1.8"/>
    </reaction>
</comment>
<dbReference type="Pfam" id="PF13500">
    <property type="entry name" value="AAA_26"/>
    <property type="match status" value="1"/>
</dbReference>
<dbReference type="InterPro" id="IPR050500">
    <property type="entry name" value="Phos_Acetyltrans/Butyryltrans"/>
</dbReference>
<dbReference type="InterPro" id="IPR042112">
    <property type="entry name" value="P_AcTrfase_dom2"/>
</dbReference>
<feature type="domain" description="DRTGG" evidence="14">
    <location>
        <begin position="218"/>
        <end position="328"/>
    </location>
</feature>
<gene>
    <name evidence="15" type="ORF">DFP79_2617</name>
</gene>
<dbReference type="SUPFAM" id="SSF75138">
    <property type="entry name" value="HprK N-terminal domain-like"/>
    <property type="match status" value="1"/>
</dbReference>
<reference evidence="15 16" key="1">
    <citation type="submission" date="2019-03" db="EMBL/GenBank/DDBJ databases">
        <title>Genomic Encyclopedia of Type Strains, Phase III (KMG-III): the genomes of soil and plant-associated and newly described type strains.</title>
        <authorList>
            <person name="Whitman W."/>
        </authorList>
    </citation>
    <scope>NUCLEOTIDE SEQUENCE [LARGE SCALE GENOMIC DNA]</scope>
    <source>
        <strain evidence="15 16">CECT 7378</strain>
    </source>
</reference>
<evidence type="ECO:0000256" key="5">
    <source>
        <dbReference type="ARBA" id="ARBA00011643"/>
    </source>
</evidence>
<comment type="function">
    <text evidence="12">Involved in acetate metabolism.</text>
</comment>
<dbReference type="PANTHER" id="PTHR43356">
    <property type="entry name" value="PHOSPHATE ACETYLTRANSFERASE"/>
    <property type="match status" value="1"/>
</dbReference>
<dbReference type="NCBIfam" id="NF004167">
    <property type="entry name" value="PRK05632.1"/>
    <property type="match status" value="1"/>
</dbReference>
<dbReference type="InterPro" id="IPR027417">
    <property type="entry name" value="P-loop_NTPase"/>
</dbReference>
<organism evidence="15 16">
    <name type="scientific">Marinomonas balearica</name>
    <dbReference type="NCBI Taxonomy" id="491947"/>
    <lineage>
        <taxon>Bacteria</taxon>
        <taxon>Pseudomonadati</taxon>
        <taxon>Pseudomonadota</taxon>
        <taxon>Gammaproteobacteria</taxon>
        <taxon>Oceanospirillales</taxon>
        <taxon>Oceanospirillaceae</taxon>
        <taxon>Marinomonas</taxon>
    </lineage>
</organism>
<evidence type="ECO:0000259" key="14">
    <source>
        <dbReference type="Pfam" id="PF07085"/>
    </source>
</evidence>
<dbReference type="SUPFAM" id="SSF52540">
    <property type="entry name" value="P-loop containing nucleoside triphosphate hydrolases"/>
    <property type="match status" value="1"/>
</dbReference>
<dbReference type="Pfam" id="PF01515">
    <property type="entry name" value="PTA_PTB"/>
    <property type="match status" value="1"/>
</dbReference>
<comment type="subunit">
    <text evidence="5">Homohexamer.</text>
</comment>
<dbReference type="GO" id="GO:0006085">
    <property type="term" value="P:acetyl-CoA biosynthetic process"/>
    <property type="evidence" value="ECO:0007669"/>
    <property type="project" value="UniProtKB-UniPathway"/>
</dbReference>
<dbReference type="EMBL" id="SNXC01000013">
    <property type="protein sequence ID" value="TDO96848.1"/>
    <property type="molecule type" value="Genomic_DNA"/>
</dbReference>
<proteinExistence type="inferred from homology"/>
<evidence type="ECO:0000313" key="16">
    <source>
        <dbReference type="Proteomes" id="UP000294656"/>
    </source>
</evidence>
<dbReference type="InterPro" id="IPR010766">
    <property type="entry name" value="DRTGG"/>
</dbReference>
<dbReference type="Gene3D" id="3.40.50.10750">
    <property type="entry name" value="Isocitrate/Isopropylmalate dehydrogenase-like"/>
    <property type="match status" value="1"/>
</dbReference>
<keyword evidence="16" id="KW-1185">Reference proteome</keyword>
<evidence type="ECO:0000256" key="10">
    <source>
        <dbReference type="ARBA" id="ARBA00023315"/>
    </source>
</evidence>
<dbReference type="CDD" id="cd03109">
    <property type="entry name" value="DTBS"/>
    <property type="match status" value="1"/>
</dbReference>
<evidence type="ECO:0000256" key="7">
    <source>
        <dbReference type="ARBA" id="ARBA00021528"/>
    </source>
</evidence>
<dbReference type="Proteomes" id="UP000294656">
    <property type="component" value="Unassembled WGS sequence"/>
</dbReference>
<evidence type="ECO:0000256" key="3">
    <source>
        <dbReference type="ARBA" id="ARBA00008756"/>
    </source>
</evidence>
<dbReference type="Pfam" id="PF07085">
    <property type="entry name" value="DRTGG"/>
    <property type="match status" value="1"/>
</dbReference>
<keyword evidence="9 12" id="KW-0808">Transferase</keyword>
<dbReference type="OrthoDB" id="9808984at2"/>
<comment type="caution">
    <text evidence="15">The sequence shown here is derived from an EMBL/GenBank/DDBJ whole genome shotgun (WGS) entry which is preliminary data.</text>
</comment>
<evidence type="ECO:0000256" key="6">
    <source>
        <dbReference type="ARBA" id="ARBA00012707"/>
    </source>
</evidence>
<name>A0A4R6M650_9GAMM</name>
<evidence type="ECO:0000256" key="8">
    <source>
        <dbReference type="ARBA" id="ARBA00022490"/>
    </source>
</evidence>
<dbReference type="Gene3D" id="3.40.1390.20">
    <property type="entry name" value="HprK N-terminal domain-like"/>
    <property type="match status" value="1"/>
</dbReference>
<evidence type="ECO:0000256" key="12">
    <source>
        <dbReference type="PIRNR" id="PIRNR006107"/>
    </source>
</evidence>
<dbReference type="AlphaFoldDB" id="A0A4R6M650"/>
<keyword evidence="8 12" id="KW-0963">Cytoplasm</keyword>
<feature type="domain" description="Phosphate acetyl/butaryl transferase" evidence="13">
    <location>
        <begin position="375"/>
        <end position="690"/>
    </location>
</feature>
<evidence type="ECO:0000259" key="13">
    <source>
        <dbReference type="Pfam" id="PF01515"/>
    </source>
</evidence>
<dbReference type="SUPFAM" id="SSF53659">
    <property type="entry name" value="Isocitrate/Isopropylmalate dehydrogenase-like"/>
    <property type="match status" value="1"/>
</dbReference>
<dbReference type="GO" id="GO:0008959">
    <property type="term" value="F:phosphate acetyltransferase activity"/>
    <property type="evidence" value="ECO:0007669"/>
    <property type="project" value="UniProtKB-EC"/>
</dbReference>
<dbReference type="GO" id="GO:0005737">
    <property type="term" value="C:cytoplasm"/>
    <property type="evidence" value="ECO:0007669"/>
    <property type="project" value="UniProtKB-SubCell"/>
</dbReference>